<evidence type="ECO:0000313" key="3">
    <source>
        <dbReference type="Proteomes" id="UP000431922"/>
    </source>
</evidence>
<reference evidence="2 3" key="1">
    <citation type="submission" date="2019-12" db="EMBL/GenBank/DDBJ databases">
        <title>Genomic-based taxomic classification of the family Erythrobacteraceae.</title>
        <authorList>
            <person name="Xu L."/>
        </authorList>
    </citation>
    <scope>NUCLEOTIDE SEQUENCE [LARGE SCALE GENOMIC DNA]</scope>
    <source>
        <strain evidence="2 3">KCTC 42453</strain>
    </source>
</reference>
<name>A0A845BCI1_9SPHN</name>
<accession>A0A845BCI1</accession>
<evidence type="ECO:0000313" key="2">
    <source>
        <dbReference type="EMBL" id="MXP45269.1"/>
    </source>
</evidence>
<protein>
    <recommendedName>
        <fullName evidence="4">PRC-barrel domain-containing protein</fullName>
    </recommendedName>
</protein>
<dbReference type="OrthoDB" id="7428500at2"/>
<organism evidence="2 3">
    <name type="scientific">Allopontixanthobacter sediminis</name>
    <dbReference type="NCBI Taxonomy" id="1689985"/>
    <lineage>
        <taxon>Bacteria</taxon>
        <taxon>Pseudomonadati</taxon>
        <taxon>Pseudomonadota</taxon>
        <taxon>Alphaproteobacteria</taxon>
        <taxon>Sphingomonadales</taxon>
        <taxon>Erythrobacteraceae</taxon>
        <taxon>Allopontixanthobacter</taxon>
    </lineage>
</organism>
<dbReference type="RefSeq" id="WP_160756886.1">
    <property type="nucleotide sequence ID" value="NZ_WTYL01000003.1"/>
</dbReference>
<keyword evidence="1" id="KW-0732">Signal</keyword>
<dbReference type="AlphaFoldDB" id="A0A845BCI1"/>
<feature type="signal peptide" evidence="1">
    <location>
        <begin position="1"/>
        <end position="21"/>
    </location>
</feature>
<evidence type="ECO:0000256" key="1">
    <source>
        <dbReference type="SAM" id="SignalP"/>
    </source>
</evidence>
<evidence type="ECO:0008006" key="4">
    <source>
        <dbReference type="Google" id="ProtNLM"/>
    </source>
</evidence>
<gene>
    <name evidence="2" type="ORF">GRI65_12505</name>
</gene>
<proteinExistence type="predicted"/>
<sequence>MKFMKFAAASLLAFSAASALAQTSEPTVGATIYGPEGNVVGTVESIAGGIVTVDTGKHKAPLPADVFGTGEKGPSITATQAQINAMLDEQIAAATAQRDAALVPGAMVHSVSDVMVGTVETVEGDNVVLKLETGPVAMKREHFAVNPAGTLITLFTMDQIQAAAGQAEPAAAS</sequence>
<feature type="chain" id="PRO_5032784573" description="PRC-barrel domain-containing protein" evidence="1">
    <location>
        <begin position="22"/>
        <end position="173"/>
    </location>
</feature>
<comment type="caution">
    <text evidence="2">The sequence shown here is derived from an EMBL/GenBank/DDBJ whole genome shotgun (WGS) entry which is preliminary data.</text>
</comment>
<dbReference type="Proteomes" id="UP000431922">
    <property type="component" value="Unassembled WGS sequence"/>
</dbReference>
<keyword evidence="3" id="KW-1185">Reference proteome</keyword>
<dbReference type="EMBL" id="WTYL01000003">
    <property type="protein sequence ID" value="MXP45269.1"/>
    <property type="molecule type" value="Genomic_DNA"/>
</dbReference>